<feature type="compositionally biased region" description="Low complexity" evidence="1">
    <location>
        <begin position="130"/>
        <end position="148"/>
    </location>
</feature>
<dbReference type="AlphaFoldDB" id="I0CL47"/>
<dbReference type="EMBL" id="JQ336990">
    <property type="protein sequence ID" value="AFH77947.1"/>
    <property type="molecule type" value="mRNA"/>
</dbReference>
<accession>I0CL47</accession>
<evidence type="ECO:0000313" key="2">
    <source>
        <dbReference type="EMBL" id="AFH77947.1"/>
    </source>
</evidence>
<feature type="compositionally biased region" description="Basic and acidic residues" evidence="1">
    <location>
        <begin position="175"/>
        <end position="192"/>
    </location>
</feature>
<evidence type="ECO:0000256" key="1">
    <source>
        <dbReference type="SAM" id="MobiDB-lite"/>
    </source>
</evidence>
<feature type="region of interest" description="Disordered" evidence="1">
    <location>
        <begin position="103"/>
        <end position="214"/>
    </location>
</feature>
<feature type="compositionally biased region" description="Basic residues" evidence="1">
    <location>
        <begin position="157"/>
        <end position="166"/>
    </location>
</feature>
<proteinExistence type="evidence at transcript level"/>
<organism evidence="2">
    <name type="scientific">Cerebratulus lacteus</name>
    <name type="common">Milky ribbon worm</name>
    <name type="synonym">Micrura lactea</name>
    <dbReference type="NCBI Taxonomy" id="6221"/>
    <lineage>
        <taxon>Eukaryota</taxon>
        <taxon>Metazoa</taxon>
        <taxon>Spiralia</taxon>
        <taxon>Lophotrochozoa</taxon>
        <taxon>Nemertea</taxon>
        <taxon>Pilidiophora</taxon>
        <taxon>Heteronemertea</taxon>
        <taxon>Lineidae</taxon>
        <taxon>Cerebratulus</taxon>
    </lineage>
</organism>
<name>I0CL47_CERLA</name>
<reference evidence="2" key="1">
    <citation type="submission" date="2011-12" db="EMBL/GenBank/DDBJ databases">
        <authorList>
            <person name="Youngblom J.J."/>
            <person name="Debow C.A."/>
            <person name="Singer W.J."/>
            <person name="Estrada A."/>
            <person name="West T.E."/>
        </authorList>
    </citation>
    <scope>NUCLEOTIDE SEQUENCE</scope>
</reference>
<feature type="compositionally biased region" description="Acidic residues" evidence="1">
    <location>
        <begin position="292"/>
        <end position="318"/>
    </location>
</feature>
<protein>
    <submittedName>
        <fullName evidence="2">Uncharacterized protein</fullName>
    </submittedName>
</protein>
<feature type="compositionally biased region" description="Acidic residues" evidence="1">
    <location>
        <begin position="355"/>
        <end position="369"/>
    </location>
</feature>
<sequence>MSQKKVPTDGCDFCGRKVVSLTAVCGFHKICVSCNVNQKATSVCSACENEPLEDENSDLYGNNEDIEELLKPDENRKPSWLTSGTIPKRRVRTVSSYMQTLSVELPSCDDTETTTLPDPETISPPAPENTTATASDADLSDSIDSSEAPPLKEVSVHRGRKPRRLRGQIASQMHSKPEIKPAPKEDTKKETTDAAIGTDAEQYSGASVQGPGVAGWRAKTPGAIMYSELRGIPTMYDQRQHRVPWEFQSFFNLGERCAIMWREQTGHSPPGDDPLENDRVDRGFGDVTQPGSDDDDDEFNIDYMEFDGSEESGDDYDDSNVSSQSERENNTSPSKSQRIQYDRSWVVPSSGDLHVDDDPDYSSSDDLEAIEGPGFHGDADDDEEGDDDFWVMRDRIIRKGYVA</sequence>
<feature type="region of interest" description="Disordered" evidence="1">
    <location>
        <begin position="264"/>
        <end position="386"/>
    </location>
</feature>
<feature type="compositionally biased region" description="Polar residues" evidence="1">
    <location>
        <begin position="320"/>
        <end position="339"/>
    </location>
</feature>